<dbReference type="OrthoDB" id="1431594at2"/>
<dbReference type="Proteomes" id="UP000176050">
    <property type="component" value="Chromosome"/>
</dbReference>
<dbReference type="SUPFAM" id="SSF56925">
    <property type="entry name" value="OMPA-like"/>
    <property type="match status" value="1"/>
</dbReference>
<feature type="domain" description="Outer membrane protein beta-barrel" evidence="2">
    <location>
        <begin position="21"/>
        <end position="167"/>
    </location>
</feature>
<name>A0A1D8P5K5_9FLAO</name>
<dbReference type="STRING" id="1850246.LPB138_03840"/>
<protein>
    <recommendedName>
        <fullName evidence="2">Outer membrane protein beta-barrel domain-containing protein</fullName>
    </recommendedName>
</protein>
<dbReference type="InterPro" id="IPR011250">
    <property type="entry name" value="OMP/PagP_B-barrel"/>
</dbReference>
<gene>
    <name evidence="3" type="ORF">LPB138_03840</name>
</gene>
<feature type="chain" id="PRO_5009110805" description="Outer membrane protein beta-barrel domain-containing protein" evidence="1">
    <location>
        <begin position="21"/>
        <end position="195"/>
    </location>
</feature>
<dbReference type="EMBL" id="CP017478">
    <property type="protein sequence ID" value="AOW19868.1"/>
    <property type="molecule type" value="Genomic_DNA"/>
</dbReference>
<organism evidence="3 4">
    <name type="scientific">Urechidicola croceus</name>
    <dbReference type="NCBI Taxonomy" id="1850246"/>
    <lineage>
        <taxon>Bacteria</taxon>
        <taxon>Pseudomonadati</taxon>
        <taxon>Bacteroidota</taxon>
        <taxon>Flavobacteriia</taxon>
        <taxon>Flavobacteriales</taxon>
        <taxon>Flavobacteriaceae</taxon>
        <taxon>Urechidicola</taxon>
    </lineage>
</organism>
<dbReference type="Gene3D" id="2.40.160.20">
    <property type="match status" value="1"/>
</dbReference>
<keyword evidence="4" id="KW-1185">Reference proteome</keyword>
<evidence type="ECO:0000256" key="1">
    <source>
        <dbReference type="SAM" id="SignalP"/>
    </source>
</evidence>
<sequence>MKKLIVLCAFVFGAISVSNAQLDFGIKGGLNFSTNGDAFKILEETADNITNPSSKTGYHLGVYVQTGGDSFYLRPELVYTKTKSDYQGSDFDMSKLDMPILLGYKIFNPVSVFAGPSLQYILDTDFKATDFNLSDAENDFTVGINLGVAVQLNSFSIDARYEKGLTENLASRVGIAESRLDTRPEQFILSLSFKL</sequence>
<reference evidence="3 4" key="1">
    <citation type="submission" date="2016-10" db="EMBL/GenBank/DDBJ databases">
        <title>Lutibacter sp. LPB0138, isolated from marine gastropod.</title>
        <authorList>
            <person name="Kim E."/>
            <person name="Yi H."/>
        </authorList>
    </citation>
    <scope>NUCLEOTIDE SEQUENCE [LARGE SCALE GENOMIC DNA]</scope>
    <source>
        <strain evidence="3 4">LPB0138</strain>
    </source>
</reference>
<accession>A0A1D8P5K5</accession>
<dbReference type="AlphaFoldDB" id="A0A1D8P5K5"/>
<proteinExistence type="predicted"/>
<feature type="signal peptide" evidence="1">
    <location>
        <begin position="1"/>
        <end position="20"/>
    </location>
</feature>
<dbReference type="InterPro" id="IPR025665">
    <property type="entry name" value="Beta-barrel_OMP_2"/>
</dbReference>
<keyword evidence="1" id="KW-0732">Signal</keyword>
<evidence type="ECO:0000259" key="2">
    <source>
        <dbReference type="Pfam" id="PF13568"/>
    </source>
</evidence>
<dbReference type="RefSeq" id="WP_070236007.1">
    <property type="nucleotide sequence ID" value="NZ_CP017478.1"/>
</dbReference>
<dbReference type="KEGG" id="lul:LPB138_03840"/>
<evidence type="ECO:0000313" key="3">
    <source>
        <dbReference type="EMBL" id="AOW19868.1"/>
    </source>
</evidence>
<evidence type="ECO:0000313" key="4">
    <source>
        <dbReference type="Proteomes" id="UP000176050"/>
    </source>
</evidence>
<dbReference type="Pfam" id="PF13568">
    <property type="entry name" value="OMP_b-brl_2"/>
    <property type="match status" value="1"/>
</dbReference>